<protein>
    <recommendedName>
        <fullName evidence="1">NYN domain-containing protein</fullName>
    </recommendedName>
</protein>
<gene>
    <name evidence="2" type="ORF">A2119_02125</name>
</gene>
<dbReference type="InterPro" id="IPR021139">
    <property type="entry name" value="NYN"/>
</dbReference>
<dbReference type="Gene3D" id="3.40.50.1010">
    <property type="entry name" value="5'-nuclease"/>
    <property type="match status" value="1"/>
</dbReference>
<evidence type="ECO:0000259" key="1">
    <source>
        <dbReference type="Pfam" id="PF01936"/>
    </source>
</evidence>
<evidence type="ECO:0000313" key="3">
    <source>
        <dbReference type="Proteomes" id="UP000178179"/>
    </source>
</evidence>
<dbReference type="Pfam" id="PF01936">
    <property type="entry name" value="NYN"/>
    <property type="match status" value="1"/>
</dbReference>
<dbReference type="PANTHER" id="PTHR35458:SF8">
    <property type="entry name" value="SLR0650 PROTEIN"/>
    <property type="match status" value="1"/>
</dbReference>
<dbReference type="Proteomes" id="UP000178179">
    <property type="component" value="Unassembled WGS sequence"/>
</dbReference>
<feature type="domain" description="NYN" evidence="1">
    <location>
        <begin position="6"/>
        <end position="156"/>
    </location>
</feature>
<organism evidence="2 3">
    <name type="scientific">Candidatus Colwellbacteria bacterium GWA2_46_10</name>
    <dbReference type="NCBI Taxonomy" id="1797684"/>
    <lineage>
        <taxon>Bacteria</taxon>
        <taxon>Candidatus Colwelliibacteriota</taxon>
    </lineage>
</organism>
<comment type="caution">
    <text evidence="2">The sequence shown here is derived from an EMBL/GenBank/DDBJ whole genome shotgun (WGS) entry which is preliminary data.</text>
</comment>
<sequence length="203" mass="23184">MDKYAFIDVRNADATTSELCGFYIDWGKLHKHLIERWGCKQAFYYTGIEQGNDEETKEFDALSRLDSSVARTKPMQIYKIPDRKISVVCNKCGESVVDTIDMGYKRKGNCDVDLTIDLLENAKSETEMYLFTGDGDFAPLVRKAIERGVSKVHIVSSDKVIMRAGIPNRRLSTKIKALFKEFRGKVDLVDIDSLRDRIKKDII</sequence>
<dbReference type="AlphaFoldDB" id="A0A1G1YVK4"/>
<name>A0A1G1YVK4_9BACT</name>
<evidence type="ECO:0000313" key="2">
    <source>
        <dbReference type="EMBL" id="OGY56413.1"/>
    </source>
</evidence>
<accession>A0A1G1YVK4</accession>
<proteinExistence type="predicted"/>
<reference evidence="2 3" key="1">
    <citation type="journal article" date="2016" name="Nat. Commun.">
        <title>Thousands of microbial genomes shed light on interconnected biogeochemical processes in an aquifer system.</title>
        <authorList>
            <person name="Anantharaman K."/>
            <person name="Brown C.T."/>
            <person name="Hug L.A."/>
            <person name="Sharon I."/>
            <person name="Castelle C.J."/>
            <person name="Probst A.J."/>
            <person name="Thomas B.C."/>
            <person name="Singh A."/>
            <person name="Wilkins M.J."/>
            <person name="Karaoz U."/>
            <person name="Brodie E.L."/>
            <person name="Williams K.H."/>
            <person name="Hubbard S.S."/>
            <person name="Banfield J.F."/>
        </authorList>
    </citation>
    <scope>NUCLEOTIDE SEQUENCE [LARGE SCALE GENOMIC DNA]</scope>
</reference>
<dbReference type="EMBL" id="MHIS01000015">
    <property type="protein sequence ID" value="OGY56413.1"/>
    <property type="molecule type" value="Genomic_DNA"/>
</dbReference>
<dbReference type="PANTHER" id="PTHR35458">
    <property type="entry name" value="SLR0755 PROTEIN"/>
    <property type="match status" value="1"/>
</dbReference>
<dbReference type="GO" id="GO:0004540">
    <property type="term" value="F:RNA nuclease activity"/>
    <property type="evidence" value="ECO:0007669"/>
    <property type="project" value="InterPro"/>
</dbReference>
<dbReference type="InterPro" id="IPR047140">
    <property type="entry name" value="LabA"/>
</dbReference>